<dbReference type="Gene3D" id="2.60.120.10">
    <property type="entry name" value="Jelly Rolls"/>
    <property type="match status" value="1"/>
</dbReference>
<dbReference type="InterPro" id="IPR011051">
    <property type="entry name" value="RmlC_Cupin_sf"/>
</dbReference>
<dbReference type="InterPro" id="IPR014710">
    <property type="entry name" value="RmlC-like_jellyroll"/>
</dbReference>
<name>A0A1G9T9N7_9EURY</name>
<dbReference type="SUPFAM" id="SSF51182">
    <property type="entry name" value="RmlC-like cupins"/>
    <property type="match status" value="1"/>
</dbReference>
<dbReference type="Proteomes" id="UP000199451">
    <property type="component" value="Unassembled WGS sequence"/>
</dbReference>
<organism evidence="1 2">
    <name type="scientific">Halogranum gelatinilyticum</name>
    <dbReference type="NCBI Taxonomy" id="660521"/>
    <lineage>
        <taxon>Archaea</taxon>
        <taxon>Methanobacteriati</taxon>
        <taxon>Methanobacteriota</taxon>
        <taxon>Stenosarchaea group</taxon>
        <taxon>Halobacteria</taxon>
        <taxon>Halobacteriales</taxon>
        <taxon>Haloferacaceae</taxon>
    </lineage>
</organism>
<keyword evidence="2" id="KW-1185">Reference proteome</keyword>
<evidence type="ECO:0000313" key="2">
    <source>
        <dbReference type="Proteomes" id="UP000199451"/>
    </source>
</evidence>
<evidence type="ECO:0000313" key="1">
    <source>
        <dbReference type="EMBL" id="SDM43805.1"/>
    </source>
</evidence>
<gene>
    <name evidence="1" type="ORF">SAMN04487949_1659</name>
</gene>
<sequence length="193" mass="21219">MSRAASHGPNQAVSALSERLGDLLALGDDAFVERGPALLQAAIRDPTFFDGVATDPAPADSYTRRKVVGDPGSHVVRFMEWPPGYSLLPHEHHGRPCFEVLVDGLLVVVDMVAHEAGHDEYELRILDSHVLHPGDAAVVDPRVNDIHAVYSPVRSRSLHVYPDDAAFAVGYCLGDNDRYTRTRFELDRDSSRP</sequence>
<proteinExistence type="predicted"/>
<dbReference type="OrthoDB" id="165853at2157"/>
<protein>
    <recommendedName>
        <fullName evidence="3">Cysteine dioxygenase type I</fullName>
    </recommendedName>
</protein>
<dbReference type="AlphaFoldDB" id="A0A1G9T9N7"/>
<accession>A0A1G9T9N7</accession>
<evidence type="ECO:0008006" key="3">
    <source>
        <dbReference type="Google" id="ProtNLM"/>
    </source>
</evidence>
<dbReference type="STRING" id="660521.SAMN04487949_1659"/>
<dbReference type="RefSeq" id="WP_089696358.1">
    <property type="nucleotide sequence ID" value="NZ_FNHL01000002.1"/>
</dbReference>
<reference evidence="2" key="1">
    <citation type="submission" date="2016-10" db="EMBL/GenBank/DDBJ databases">
        <authorList>
            <person name="Varghese N."/>
            <person name="Submissions S."/>
        </authorList>
    </citation>
    <scope>NUCLEOTIDE SEQUENCE [LARGE SCALE GENOMIC DNA]</scope>
    <source>
        <strain evidence="2">CGMCC 1.10119</strain>
    </source>
</reference>
<dbReference type="EMBL" id="FNHL01000002">
    <property type="protein sequence ID" value="SDM43805.1"/>
    <property type="molecule type" value="Genomic_DNA"/>
</dbReference>